<reference evidence="8 9" key="1">
    <citation type="journal article" date="2008" name="Nature">
        <title>The Trichoplax genome and the nature of placozoans.</title>
        <authorList>
            <person name="Srivastava M."/>
            <person name="Begovic E."/>
            <person name="Chapman J."/>
            <person name="Putnam N.H."/>
            <person name="Hellsten U."/>
            <person name="Kawashima T."/>
            <person name="Kuo A."/>
            <person name="Mitros T."/>
            <person name="Salamov A."/>
            <person name="Carpenter M.L."/>
            <person name="Signorovitch A.Y."/>
            <person name="Moreno M.A."/>
            <person name="Kamm K."/>
            <person name="Grimwood J."/>
            <person name="Schmutz J."/>
            <person name="Shapiro H."/>
            <person name="Grigoriev I.V."/>
            <person name="Buss L.W."/>
            <person name="Schierwater B."/>
            <person name="Dellaporta S.L."/>
            <person name="Rokhsar D.S."/>
        </authorList>
    </citation>
    <scope>NUCLEOTIDE SEQUENCE [LARGE SCALE GENOMIC DNA]</scope>
    <source>
        <strain evidence="8 9">Grell-BS-1999</strain>
    </source>
</reference>
<proteinExistence type="predicted"/>
<dbReference type="AlphaFoldDB" id="B3RYR8"/>
<dbReference type="eggNOG" id="KOG0637">
    <property type="taxonomic scope" value="Eukaryota"/>
</dbReference>
<evidence type="ECO:0000256" key="5">
    <source>
        <dbReference type="ARBA" id="ARBA00023136"/>
    </source>
</evidence>
<sequence length="413" mass="45513">MSDEKDVYDEKSEQQIVDESNEIKTLPERRPISIIRLICMSCSLAALEVCYAAQAVNEVPILLATGLPQKYIPYLWSLTPILALIIQPYLASVSDHCTCSWGRRRPFILAFAIGIFIGIFFLGFGTAIGHLIDPFNNTVIIILVITGVWFMDYFTDALQVPGKAILLDSSIGYAQTANNISTIVASFGMILGYGICSIHWNSTFFGDLFANEGQAVFTVAAFTSGILFLISFIFGKEKPYTKPVSSANFQNDESHNSDNNEAPPKENQNYGTIREVDSTVIDQQNEDAGQNKLKLCCYGYIYSIVKMPKELVILCALSIFGWIAHNDPRWNTRGCGTDSAILNNCLYLGTFIISITFGPIIQSTNSISVVFITAGTCNLIAAVISVFVVDPENTSLLIDISYETVKTKDVIID</sequence>
<dbReference type="GO" id="GO:0008506">
    <property type="term" value="F:sucrose:proton symporter activity"/>
    <property type="evidence" value="ECO:0000318"/>
    <property type="project" value="GO_Central"/>
</dbReference>
<protein>
    <recommendedName>
        <fullName evidence="10">Major facilitator superfamily (MFS) profile domain-containing protein</fullName>
    </recommendedName>
</protein>
<feature type="transmembrane region" description="Helical" evidence="7">
    <location>
        <begin position="367"/>
        <end position="389"/>
    </location>
</feature>
<dbReference type="HOGENOM" id="CLU_015081_2_2_1"/>
<feature type="transmembrane region" description="Helical" evidence="7">
    <location>
        <begin position="74"/>
        <end position="94"/>
    </location>
</feature>
<feature type="transmembrane region" description="Helical" evidence="7">
    <location>
        <begin position="106"/>
        <end position="132"/>
    </location>
</feature>
<keyword evidence="9" id="KW-1185">Reference proteome</keyword>
<dbReference type="KEGG" id="tad:TRIADDRAFT_56653"/>
<keyword evidence="5 7" id="KW-0472">Membrane</keyword>
<evidence type="ECO:0000256" key="2">
    <source>
        <dbReference type="ARBA" id="ARBA00022448"/>
    </source>
</evidence>
<feature type="transmembrane region" description="Helical" evidence="7">
    <location>
        <begin position="176"/>
        <end position="195"/>
    </location>
</feature>
<keyword evidence="4 7" id="KW-1133">Transmembrane helix</keyword>
<keyword evidence="2" id="KW-0813">Transport</keyword>
<dbReference type="CTD" id="6753745"/>
<dbReference type="GeneID" id="6753745"/>
<feature type="transmembrane region" description="Helical" evidence="7">
    <location>
        <begin position="138"/>
        <end position="155"/>
    </location>
</feature>
<evidence type="ECO:0000256" key="6">
    <source>
        <dbReference type="SAM" id="MobiDB-lite"/>
    </source>
</evidence>
<dbReference type="OrthoDB" id="28755at2759"/>
<feature type="transmembrane region" description="Helical" evidence="7">
    <location>
        <begin position="341"/>
        <end position="361"/>
    </location>
</feature>
<organism evidence="8 9">
    <name type="scientific">Trichoplax adhaerens</name>
    <name type="common">Trichoplax reptans</name>
    <dbReference type="NCBI Taxonomy" id="10228"/>
    <lineage>
        <taxon>Eukaryota</taxon>
        <taxon>Metazoa</taxon>
        <taxon>Placozoa</taxon>
        <taxon>Uniplacotomia</taxon>
        <taxon>Trichoplacea</taxon>
        <taxon>Trichoplacidae</taxon>
        <taxon>Trichoplax</taxon>
    </lineage>
</organism>
<feature type="region of interest" description="Disordered" evidence="6">
    <location>
        <begin position="245"/>
        <end position="269"/>
    </location>
</feature>
<comment type="subcellular location">
    <subcellularLocation>
        <location evidence="1">Membrane</location>
        <topology evidence="1">Multi-pass membrane protein</topology>
    </subcellularLocation>
</comment>
<evidence type="ECO:0000313" key="9">
    <source>
        <dbReference type="Proteomes" id="UP000009022"/>
    </source>
</evidence>
<dbReference type="SUPFAM" id="SSF103473">
    <property type="entry name" value="MFS general substrate transporter"/>
    <property type="match status" value="2"/>
</dbReference>
<dbReference type="PANTHER" id="PTHR19432">
    <property type="entry name" value="SUGAR TRANSPORTER"/>
    <property type="match status" value="1"/>
</dbReference>
<evidence type="ECO:0000256" key="1">
    <source>
        <dbReference type="ARBA" id="ARBA00004141"/>
    </source>
</evidence>
<feature type="transmembrane region" description="Helical" evidence="7">
    <location>
        <begin position="215"/>
        <end position="235"/>
    </location>
</feature>
<evidence type="ECO:0000256" key="7">
    <source>
        <dbReference type="SAM" id="Phobius"/>
    </source>
</evidence>
<gene>
    <name evidence="8" type="ORF">TRIADDRAFT_56653</name>
</gene>
<dbReference type="RefSeq" id="XP_002112532.1">
    <property type="nucleotide sequence ID" value="XM_002112496.1"/>
</dbReference>
<name>B3RYR8_TRIAD</name>
<dbReference type="EMBL" id="DS985245">
    <property type="protein sequence ID" value="EDV24642.1"/>
    <property type="molecule type" value="Genomic_DNA"/>
</dbReference>
<dbReference type="InParanoid" id="B3RYR8"/>
<evidence type="ECO:0000256" key="3">
    <source>
        <dbReference type="ARBA" id="ARBA00022692"/>
    </source>
</evidence>
<feature type="transmembrane region" description="Helical" evidence="7">
    <location>
        <begin position="34"/>
        <end position="54"/>
    </location>
</feature>
<keyword evidence="3 7" id="KW-0812">Transmembrane</keyword>
<dbReference type="PANTHER" id="PTHR19432:SF96">
    <property type="entry name" value="MAJOR FACILITATOR SUPERFAMILY (MFS) PROFILE DOMAIN-CONTAINING PROTEIN"/>
    <property type="match status" value="1"/>
</dbReference>
<evidence type="ECO:0000313" key="8">
    <source>
        <dbReference type="EMBL" id="EDV24642.1"/>
    </source>
</evidence>
<dbReference type="GO" id="GO:0016020">
    <property type="term" value="C:membrane"/>
    <property type="evidence" value="ECO:0000318"/>
    <property type="project" value="GO_Central"/>
</dbReference>
<evidence type="ECO:0008006" key="10">
    <source>
        <dbReference type="Google" id="ProtNLM"/>
    </source>
</evidence>
<dbReference type="PhylomeDB" id="B3RYR8"/>
<dbReference type="InterPro" id="IPR036259">
    <property type="entry name" value="MFS_trans_sf"/>
</dbReference>
<dbReference type="Proteomes" id="UP000009022">
    <property type="component" value="Unassembled WGS sequence"/>
</dbReference>
<evidence type="ECO:0000256" key="4">
    <source>
        <dbReference type="ARBA" id="ARBA00022989"/>
    </source>
</evidence>
<accession>B3RYR8</accession>